<reference evidence="2 3" key="1">
    <citation type="journal article" date="2016" name="Nat. Commun.">
        <title>Thousands of microbial genomes shed light on interconnected biogeochemical processes in an aquifer system.</title>
        <authorList>
            <person name="Anantharaman K."/>
            <person name="Brown C.T."/>
            <person name="Hug L.A."/>
            <person name="Sharon I."/>
            <person name="Castelle C.J."/>
            <person name="Probst A.J."/>
            <person name="Thomas B.C."/>
            <person name="Singh A."/>
            <person name="Wilkins M.J."/>
            <person name="Karaoz U."/>
            <person name="Brodie E.L."/>
            <person name="Williams K.H."/>
            <person name="Hubbard S.S."/>
            <person name="Banfield J.F."/>
        </authorList>
    </citation>
    <scope>NUCLEOTIDE SEQUENCE [LARGE SCALE GENOMIC DNA]</scope>
</reference>
<comment type="caution">
    <text evidence="2">The sequence shown here is derived from an EMBL/GenBank/DDBJ whole genome shotgun (WGS) entry which is preliminary data.</text>
</comment>
<dbReference type="EMBL" id="MHRM01000007">
    <property type="protein sequence ID" value="OHA24320.1"/>
    <property type="molecule type" value="Genomic_DNA"/>
</dbReference>
<dbReference type="STRING" id="1802308.A3D50_02195"/>
<organism evidence="2 3">
    <name type="scientific">Candidatus Taylorbacteria bacterium RIFCSPHIGHO2_02_FULL_44_12</name>
    <dbReference type="NCBI Taxonomy" id="1802308"/>
    <lineage>
        <taxon>Bacteria</taxon>
        <taxon>Candidatus Tayloriibacteriota</taxon>
    </lineage>
</organism>
<accession>A0A1G2MK64</accession>
<proteinExistence type="predicted"/>
<dbReference type="SUPFAM" id="SSF49899">
    <property type="entry name" value="Concanavalin A-like lectins/glucanases"/>
    <property type="match status" value="1"/>
</dbReference>
<evidence type="ECO:0000313" key="2">
    <source>
        <dbReference type="EMBL" id="OHA24320.1"/>
    </source>
</evidence>
<evidence type="ECO:0000256" key="1">
    <source>
        <dbReference type="SAM" id="SignalP"/>
    </source>
</evidence>
<evidence type="ECO:0000313" key="3">
    <source>
        <dbReference type="Proteomes" id="UP000178413"/>
    </source>
</evidence>
<dbReference type="Pfam" id="PF13385">
    <property type="entry name" value="Laminin_G_3"/>
    <property type="match status" value="1"/>
</dbReference>
<keyword evidence="1" id="KW-0732">Signal</keyword>
<dbReference type="AlphaFoldDB" id="A0A1G2MK64"/>
<dbReference type="Proteomes" id="UP000178413">
    <property type="component" value="Unassembled WGS sequence"/>
</dbReference>
<sequence length="237" mass="25484">MQNHNAKLKRILSPLLICCFSLVALSFTLLPLAVHAQDITTGLAPLQYWRNVSQKFFTEYIAIPSARAQTADIVTGLIGHWKFDETSGTMASDSSGNNNTGTLTNGPTWTTGKIGGALNFDGVDDYVDMGIGSATESIGGGSAVSVSLWIKINDPNNTADKMIISKFQNAASKSTWNLIKDNIAQGNNLYFQVWNTAGADVVATSDNLFPTDANWHHVVGVYDGSRVYIYGDGVSIV</sequence>
<dbReference type="InterPro" id="IPR013320">
    <property type="entry name" value="ConA-like_dom_sf"/>
</dbReference>
<dbReference type="Gene3D" id="2.60.120.200">
    <property type="match status" value="1"/>
</dbReference>
<protein>
    <recommendedName>
        <fullName evidence="4">LamG-like jellyroll fold domain-containing protein</fullName>
    </recommendedName>
</protein>
<evidence type="ECO:0008006" key="4">
    <source>
        <dbReference type="Google" id="ProtNLM"/>
    </source>
</evidence>
<feature type="chain" id="PRO_5009583693" description="LamG-like jellyroll fold domain-containing protein" evidence="1">
    <location>
        <begin position="37"/>
        <end position="237"/>
    </location>
</feature>
<feature type="signal peptide" evidence="1">
    <location>
        <begin position="1"/>
        <end position="36"/>
    </location>
</feature>
<name>A0A1G2MK64_9BACT</name>
<gene>
    <name evidence="2" type="ORF">A3D50_02195</name>
</gene>